<dbReference type="AlphaFoldDB" id="A0A9P4Y8I9"/>
<keyword evidence="3" id="KW-1185">Reference proteome</keyword>
<protein>
    <submittedName>
        <fullName evidence="2">Uncharacterized protein</fullName>
    </submittedName>
</protein>
<evidence type="ECO:0000313" key="2">
    <source>
        <dbReference type="EMBL" id="KAF3768446.1"/>
    </source>
</evidence>
<proteinExistence type="predicted"/>
<dbReference type="RefSeq" id="XP_040779407.1">
    <property type="nucleotide sequence ID" value="XM_040925452.1"/>
</dbReference>
<dbReference type="Proteomes" id="UP000803844">
    <property type="component" value="Unassembled WGS sequence"/>
</dbReference>
<evidence type="ECO:0000313" key="3">
    <source>
        <dbReference type="Proteomes" id="UP000803844"/>
    </source>
</evidence>
<dbReference type="GeneID" id="63842581"/>
<sequence length="118" mass="13317">MATNVTISSRRRCDQGGPVAMRSKEQELQRSKADQNAKIAHRWGIHYLEENKPNKKVRFAPEVCQGNELTEAVRNLRLDGRSLVDTALKADNRDSPQAWLDALISNAPCVMSWLSKEV</sequence>
<feature type="region of interest" description="Disordered" evidence="1">
    <location>
        <begin position="1"/>
        <end position="30"/>
    </location>
</feature>
<name>A0A9P4Y8I9_CRYP1</name>
<comment type="caution">
    <text evidence="2">The sequence shown here is derived from an EMBL/GenBank/DDBJ whole genome shotgun (WGS) entry which is preliminary data.</text>
</comment>
<dbReference type="OrthoDB" id="10593399at2759"/>
<accession>A0A9P4Y8I9</accession>
<organism evidence="2 3">
    <name type="scientific">Cryphonectria parasitica (strain ATCC 38755 / EP155)</name>
    <dbReference type="NCBI Taxonomy" id="660469"/>
    <lineage>
        <taxon>Eukaryota</taxon>
        <taxon>Fungi</taxon>
        <taxon>Dikarya</taxon>
        <taxon>Ascomycota</taxon>
        <taxon>Pezizomycotina</taxon>
        <taxon>Sordariomycetes</taxon>
        <taxon>Sordariomycetidae</taxon>
        <taxon>Diaporthales</taxon>
        <taxon>Cryphonectriaceae</taxon>
        <taxon>Cryphonectria-Endothia species complex</taxon>
        <taxon>Cryphonectria</taxon>
    </lineage>
</organism>
<dbReference type="EMBL" id="MU032345">
    <property type="protein sequence ID" value="KAF3768446.1"/>
    <property type="molecule type" value="Genomic_DNA"/>
</dbReference>
<evidence type="ECO:0000256" key="1">
    <source>
        <dbReference type="SAM" id="MobiDB-lite"/>
    </source>
</evidence>
<reference evidence="2" key="1">
    <citation type="journal article" date="2020" name="Phytopathology">
        <title>Genome sequence of the chestnut blight fungus Cryphonectria parasitica EP155: A fundamental resource for an archetypical invasive plant pathogen.</title>
        <authorList>
            <person name="Crouch J.A."/>
            <person name="Dawe A."/>
            <person name="Aerts A."/>
            <person name="Barry K."/>
            <person name="Churchill A.C.L."/>
            <person name="Grimwood J."/>
            <person name="Hillman B."/>
            <person name="Milgroom M.G."/>
            <person name="Pangilinan J."/>
            <person name="Smith M."/>
            <person name="Salamov A."/>
            <person name="Schmutz J."/>
            <person name="Yadav J."/>
            <person name="Grigoriev I.V."/>
            <person name="Nuss D."/>
        </authorList>
    </citation>
    <scope>NUCLEOTIDE SEQUENCE</scope>
    <source>
        <strain evidence="2">EP155</strain>
    </source>
</reference>
<gene>
    <name evidence="2" type="ORF">M406DRAFT_71454</name>
</gene>